<protein>
    <submittedName>
        <fullName evidence="2">Uncharacterized protein</fullName>
    </submittedName>
</protein>
<accession>A0A1F8CTQ3</accession>
<reference evidence="2 3" key="1">
    <citation type="journal article" date="2016" name="Nat. Commun.">
        <title>Thousands of microbial genomes shed light on interconnected biogeochemical processes in an aquifer system.</title>
        <authorList>
            <person name="Anantharaman K."/>
            <person name="Brown C.T."/>
            <person name="Hug L.A."/>
            <person name="Sharon I."/>
            <person name="Castelle C.J."/>
            <person name="Probst A.J."/>
            <person name="Thomas B.C."/>
            <person name="Singh A."/>
            <person name="Wilkins M.J."/>
            <person name="Karaoz U."/>
            <person name="Brodie E.L."/>
            <person name="Williams K.H."/>
            <person name="Hubbard S.S."/>
            <person name="Banfield J.F."/>
        </authorList>
    </citation>
    <scope>NUCLEOTIDE SEQUENCE [LARGE SCALE GENOMIC DNA]</scope>
</reference>
<comment type="caution">
    <text evidence="2">The sequence shown here is derived from an EMBL/GenBank/DDBJ whole genome shotgun (WGS) entry which is preliminary data.</text>
</comment>
<dbReference type="EMBL" id="MGHY01000019">
    <property type="protein sequence ID" value="OGM79118.1"/>
    <property type="molecule type" value="Genomic_DNA"/>
</dbReference>
<dbReference type="Proteomes" id="UP000178999">
    <property type="component" value="Unassembled WGS sequence"/>
</dbReference>
<dbReference type="Gene3D" id="3.30.2310.20">
    <property type="entry name" value="RelE-like"/>
    <property type="match status" value="1"/>
</dbReference>
<dbReference type="InterPro" id="IPR035093">
    <property type="entry name" value="RelE/ParE_toxin_dom_sf"/>
</dbReference>
<sequence length="87" mass="10241">MEIRTTSHFDKSLSKKLKKNPHLKGKIKKQIELLKGNLRHPSLKLHKLTGNRSQEYSFWIEGNLRITFIIINNAVLFTDIITHDQYL</sequence>
<dbReference type="STRING" id="1802538.A2382_02685"/>
<evidence type="ECO:0000313" key="2">
    <source>
        <dbReference type="EMBL" id="OGM79118.1"/>
    </source>
</evidence>
<evidence type="ECO:0000313" key="3">
    <source>
        <dbReference type="Proteomes" id="UP000178999"/>
    </source>
</evidence>
<feature type="region of interest" description="Disordered" evidence="1">
    <location>
        <begin position="1"/>
        <end position="23"/>
    </location>
</feature>
<dbReference type="SUPFAM" id="SSF143011">
    <property type="entry name" value="RelE-like"/>
    <property type="match status" value="1"/>
</dbReference>
<name>A0A1F8CTQ3_9BACT</name>
<organism evidence="2 3">
    <name type="scientific">Candidatus Woesebacteria bacterium RIFOXYB1_FULL_38_16</name>
    <dbReference type="NCBI Taxonomy" id="1802538"/>
    <lineage>
        <taxon>Bacteria</taxon>
        <taxon>Candidatus Woeseibacteriota</taxon>
    </lineage>
</organism>
<evidence type="ECO:0000256" key="1">
    <source>
        <dbReference type="SAM" id="MobiDB-lite"/>
    </source>
</evidence>
<dbReference type="AlphaFoldDB" id="A0A1F8CTQ3"/>
<feature type="compositionally biased region" description="Basic and acidic residues" evidence="1">
    <location>
        <begin position="1"/>
        <end position="13"/>
    </location>
</feature>
<feature type="compositionally biased region" description="Basic residues" evidence="1">
    <location>
        <begin position="14"/>
        <end position="23"/>
    </location>
</feature>
<proteinExistence type="predicted"/>
<gene>
    <name evidence="2" type="ORF">A2382_02685</name>
</gene>